<evidence type="ECO:0000256" key="4">
    <source>
        <dbReference type="ARBA" id="ARBA00022989"/>
    </source>
</evidence>
<evidence type="ECO:0000259" key="7">
    <source>
        <dbReference type="Pfam" id="PF01545"/>
    </source>
</evidence>
<dbReference type="GO" id="GO:0030003">
    <property type="term" value="P:intracellular monoatomic cation homeostasis"/>
    <property type="evidence" value="ECO:0007669"/>
    <property type="project" value="UniProtKB-ARBA"/>
</dbReference>
<dbReference type="GO" id="GO:0098771">
    <property type="term" value="P:inorganic ion homeostasis"/>
    <property type="evidence" value="ECO:0007669"/>
    <property type="project" value="UniProtKB-ARBA"/>
</dbReference>
<keyword evidence="9" id="KW-1185">Reference proteome</keyword>
<feature type="transmembrane region" description="Helical" evidence="6">
    <location>
        <begin position="104"/>
        <end position="125"/>
    </location>
</feature>
<dbReference type="Proteomes" id="UP001050691">
    <property type="component" value="Unassembled WGS sequence"/>
</dbReference>
<gene>
    <name evidence="8" type="ORF">Clacol_000767</name>
</gene>
<evidence type="ECO:0000256" key="2">
    <source>
        <dbReference type="ARBA" id="ARBA00022448"/>
    </source>
</evidence>
<dbReference type="InterPro" id="IPR036837">
    <property type="entry name" value="Cation_efflux_CTD_sf"/>
</dbReference>
<dbReference type="EMBL" id="BPWL01000001">
    <property type="protein sequence ID" value="GJJ06574.1"/>
    <property type="molecule type" value="Genomic_DNA"/>
</dbReference>
<name>A0AAV4ZZX1_9AGAM</name>
<dbReference type="GO" id="GO:0016020">
    <property type="term" value="C:membrane"/>
    <property type="evidence" value="ECO:0007669"/>
    <property type="project" value="UniProtKB-SubCell"/>
</dbReference>
<dbReference type="AlphaFoldDB" id="A0AAV4ZZX1"/>
<dbReference type="NCBIfam" id="TIGR01297">
    <property type="entry name" value="CDF"/>
    <property type="match status" value="1"/>
</dbReference>
<reference evidence="8" key="1">
    <citation type="submission" date="2021-10" db="EMBL/GenBank/DDBJ databases">
        <title>De novo Genome Assembly of Clathrus columnatus (Basidiomycota, Fungi) Using Illumina and Nanopore Sequence Data.</title>
        <authorList>
            <person name="Ogiso-Tanaka E."/>
            <person name="Itagaki H."/>
            <person name="Hosoya T."/>
            <person name="Hosaka K."/>
        </authorList>
    </citation>
    <scope>NUCLEOTIDE SEQUENCE</scope>
    <source>
        <strain evidence="8">MO-923</strain>
    </source>
</reference>
<keyword evidence="4 6" id="KW-1133">Transmembrane helix</keyword>
<feature type="transmembrane region" description="Helical" evidence="6">
    <location>
        <begin position="35"/>
        <end position="57"/>
    </location>
</feature>
<protein>
    <recommendedName>
        <fullName evidence="7">Cation efflux protein transmembrane domain-containing protein</fullName>
    </recommendedName>
</protein>
<dbReference type="Pfam" id="PF01545">
    <property type="entry name" value="Cation_efflux"/>
    <property type="match status" value="1"/>
</dbReference>
<proteinExistence type="predicted"/>
<dbReference type="Gene3D" id="1.20.1510.10">
    <property type="entry name" value="Cation efflux protein transmembrane domain"/>
    <property type="match status" value="1"/>
</dbReference>
<comment type="subcellular location">
    <subcellularLocation>
        <location evidence="1">Membrane</location>
        <topology evidence="1">Multi-pass membrane protein</topology>
    </subcellularLocation>
</comment>
<comment type="caution">
    <text evidence="8">The sequence shown here is derived from an EMBL/GenBank/DDBJ whole genome shotgun (WGS) entry which is preliminary data.</text>
</comment>
<dbReference type="InterPro" id="IPR058533">
    <property type="entry name" value="Cation_efflux_TM"/>
</dbReference>
<evidence type="ECO:0000313" key="8">
    <source>
        <dbReference type="EMBL" id="GJJ06574.1"/>
    </source>
</evidence>
<dbReference type="PANTHER" id="PTHR43840">
    <property type="entry name" value="MITOCHONDRIAL METAL TRANSPORTER 1-RELATED"/>
    <property type="match status" value="1"/>
</dbReference>
<dbReference type="InterPro" id="IPR050291">
    <property type="entry name" value="CDF_Transporter"/>
</dbReference>
<dbReference type="InterPro" id="IPR027469">
    <property type="entry name" value="Cation_efflux_TMD_sf"/>
</dbReference>
<dbReference type="InterPro" id="IPR002524">
    <property type="entry name" value="Cation_efflux"/>
</dbReference>
<dbReference type="SUPFAM" id="SSF160240">
    <property type="entry name" value="Cation efflux protein cytoplasmic domain-like"/>
    <property type="match status" value="1"/>
</dbReference>
<sequence length="369" mass="40467">MFSFGRHDHNHEHPRPDAEKFIETLKGGGDRGSRITLIGLFANIALTAAKGTAGWFFHSAALLAEAGHSLSDLLGDLATLFYWKISRRPNSARYPYGYGKYETLGTVSVSLFLVGGALGIGFHSYNLLLEALYPTIQTLSPGLAHDIIQTIVQSTSHIASHGEHLHDHEHALDPNAAWFAAISVIAKEWLYRATKKVADDENSGVLMANAIHHRSDAWSSLVALVAIVGTWLVPGLPLDPLGGLVVSFVILGQGMGLLRGGFDQLMDRGISEKTRMSIVRQLNPLFNPSSPSLQLKHLTAIRDVRAVRSGAHMFVDLVAILPPQTTMVEAYFVQEQINKRLVSFKKEISEVRIKMIPEQQPGSVEENKS</sequence>
<evidence type="ECO:0000256" key="3">
    <source>
        <dbReference type="ARBA" id="ARBA00022692"/>
    </source>
</evidence>
<evidence type="ECO:0000256" key="1">
    <source>
        <dbReference type="ARBA" id="ARBA00004141"/>
    </source>
</evidence>
<organism evidence="8 9">
    <name type="scientific">Clathrus columnatus</name>
    <dbReference type="NCBI Taxonomy" id="1419009"/>
    <lineage>
        <taxon>Eukaryota</taxon>
        <taxon>Fungi</taxon>
        <taxon>Dikarya</taxon>
        <taxon>Basidiomycota</taxon>
        <taxon>Agaricomycotina</taxon>
        <taxon>Agaricomycetes</taxon>
        <taxon>Phallomycetidae</taxon>
        <taxon>Phallales</taxon>
        <taxon>Clathraceae</taxon>
        <taxon>Clathrus</taxon>
    </lineage>
</organism>
<feature type="domain" description="Cation efflux protein transmembrane" evidence="7">
    <location>
        <begin position="37"/>
        <end position="266"/>
    </location>
</feature>
<dbReference type="PANTHER" id="PTHR43840:SF15">
    <property type="entry name" value="MITOCHONDRIAL METAL TRANSPORTER 1-RELATED"/>
    <property type="match status" value="1"/>
</dbReference>
<keyword evidence="2" id="KW-0813">Transport</keyword>
<keyword evidence="3 6" id="KW-0812">Transmembrane</keyword>
<feature type="transmembrane region" description="Helical" evidence="6">
    <location>
        <begin position="240"/>
        <end position="258"/>
    </location>
</feature>
<keyword evidence="5 6" id="KW-0472">Membrane</keyword>
<evidence type="ECO:0000313" key="9">
    <source>
        <dbReference type="Proteomes" id="UP001050691"/>
    </source>
</evidence>
<accession>A0AAV4ZZX1</accession>
<dbReference type="Gene3D" id="3.30.70.1350">
    <property type="entry name" value="Cation efflux protein, cytoplasmic domain"/>
    <property type="match status" value="1"/>
</dbReference>
<evidence type="ECO:0000256" key="6">
    <source>
        <dbReference type="SAM" id="Phobius"/>
    </source>
</evidence>
<dbReference type="SUPFAM" id="SSF161111">
    <property type="entry name" value="Cation efflux protein transmembrane domain-like"/>
    <property type="match status" value="1"/>
</dbReference>
<dbReference type="GO" id="GO:0008324">
    <property type="term" value="F:monoatomic cation transmembrane transporter activity"/>
    <property type="evidence" value="ECO:0007669"/>
    <property type="project" value="InterPro"/>
</dbReference>
<feature type="transmembrane region" description="Helical" evidence="6">
    <location>
        <begin position="215"/>
        <end position="234"/>
    </location>
</feature>
<evidence type="ECO:0000256" key="5">
    <source>
        <dbReference type="ARBA" id="ARBA00023136"/>
    </source>
</evidence>